<dbReference type="InterPro" id="IPR050188">
    <property type="entry name" value="RluA_PseudoU_synthase"/>
</dbReference>
<evidence type="ECO:0000259" key="1">
    <source>
        <dbReference type="Pfam" id="PF00849"/>
    </source>
</evidence>
<reference evidence="2 3" key="1">
    <citation type="submission" date="2024-02" db="EMBL/GenBank/DDBJ databases">
        <title>A draft genome for the cacao thread blight pathogen Marasmius crinis-equi.</title>
        <authorList>
            <person name="Cohen S.P."/>
            <person name="Baruah I.K."/>
            <person name="Amoako-Attah I."/>
            <person name="Bukari Y."/>
            <person name="Meinhardt L.W."/>
            <person name="Bailey B.A."/>
        </authorList>
    </citation>
    <scope>NUCLEOTIDE SEQUENCE [LARGE SCALE GENOMIC DNA]</scope>
    <source>
        <strain evidence="2 3">GH-76</strain>
    </source>
</reference>
<dbReference type="InterPro" id="IPR006145">
    <property type="entry name" value="PsdUridine_synth_RsuA/RluA"/>
</dbReference>
<dbReference type="Proteomes" id="UP001465976">
    <property type="component" value="Unassembled WGS sequence"/>
</dbReference>
<evidence type="ECO:0000313" key="2">
    <source>
        <dbReference type="EMBL" id="KAL0579219.1"/>
    </source>
</evidence>
<dbReference type="PROSITE" id="PS01129">
    <property type="entry name" value="PSI_RLU"/>
    <property type="match status" value="1"/>
</dbReference>
<sequence>MVVLNKSPGAEAQVGLSRLSDIATEYTSQLAENDALFPVHRLDKATTGCLVFGRSKDMARELSRQFQDRTIEKTYYALVRGGSESFKRTAGIIDGAVEVLPYSNATLTHSEHEFPHKTSLTEWELRILNIHGLTQADPPTNTSQAALAHGTQAPAQNTSFEVLAHSYSRRLEAFHIQAHKKYHGLAAFIANTK</sequence>
<dbReference type="PANTHER" id="PTHR21600">
    <property type="entry name" value="MITOCHONDRIAL RNA PSEUDOURIDINE SYNTHASE"/>
    <property type="match status" value="1"/>
</dbReference>
<protein>
    <recommendedName>
        <fullName evidence="1">Pseudouridine synthase RsuA/RluA-like domain-containing protein</fullName>
    </recommendedName>
</protein>
<comment type="caution">
    <text evidence="2">The sequence shown here is derived from an EMBL/GenBank/DDBJ whole genome shotgun (WGS) entry which is preliminary data.</text>
</comment>
<proteinExistence type="predicted"/>
<dbReference type="EMBL" id="JBAHYK010000067">
    <property type="protein sequence ID" value="KAL0579219.1"/>
    <property type="molecule type" value="Genomic_DNA"/>
</dbReference>
<feature type="domain" description="Pseudouridine synthase RsuA/RluA-like" evidence="1">
    <location>
        <begin position="2"/>
        <end position="111"/>
    </location>
</feature>
<dbReference type="Pfam" id="PF00849">
    <property type="entry name" value="PseudoU_synth_2"/>
    <property type="match status" value="1"/>
</dbReference>
<dbReference type="SUPFAM" id="SSF55120">
    <property type="entry name" value="Pseudouridine synthase"/>
    <property type="match status" value="1"/>
</dbReference>
<gene>
    <name evidence="2" type="ORF">V5O48_002781</name>
</gene>
<accession>A0ABR3FUQ9</accession>
<organism evidence="2 3">
    <name type="scientific">Marasmius crinis-equi</name>
    <dbReference type="NCBI Taxonomy" id="585013"/>
    <lineage>
        <taxon>Eukaryota</taxon>
        <taxon>Fungi</taxon>
        <taxon>Dikarya</taxon>
        <taxon>Basidiomycota</taxon>
        <taxon>Agaricomycotina</taxon>
        <taxon>Agaricomycetes</taxon>
        <taxon>Agaricomycetidae</taxon>
        <taxon>Agaricales</taxon>
        <taxon>Marasmiineae</taxon>
        <taxon>Marasmiaceae</taxon>
        <taxon>Marasmius</taxon>
    </lineage>
</organism>
<keyword evidence="3" id="KW-1185">Reference proteome</keyword>
<evidence type="ECO:0000313" key="3">
    <source>
        <dbReference type="Proteomes" id="UP001465976"/>
    </source>
</evidence>
<dbReference type="Gene3D" id="3.30.2350.10">
    <property type="entry name" value="Pseudouridine synthase"/>
    <property type="match status" value="1"/>
</dbReference>
<name>A0ABR3FUQ9_9AGAR</name>
<dbReference type="InterPro" id="IPR020103">
    <property type="entry name" value="PsdUridine_synth_cat_dom_sf"/>
</dbReference>
<dbReference type="InterPro" id="IPR006224">
    <property type="entry name" value="PsdUridine_synth_RluA-like_CS"/>
</dbReference>